<name>A0A927K3P1_9ACTN</name>
<dbReference type="AlphaFoldDB" id="A0A927K3P1"/>
<proteinExistence type="predicted"/>
<evidence type="ECO:0000313" key="1">
    <source>
        <dbReference type="EMBL" id="MBD8868178.1"/>
    </source>
</evidence>
<gene>
    <name evidence="1" type="ORF">IE331_00945</name>
</gene>
<sequence length="470" mass="51007">MARFVYNLSPDTFTEETLAATHPFGYLLAPNNATPQLAGLAAQVRGRGLPLMADNGNFALIGQVASALRGRATIMRARLREVEDRLGRSVRPGDLPDDLTRDYLALSVAAREEARRLAGDGERGLPDQLGLDPTILIGVEDITPACWLALDLERAYTGRRRRDWARLNAGTARRAAARLPDLPAGLRESYYPVASAESYDTAVDAGRIFGEHGLSRVAAGFGAYMADGNYTDHVRVAGRRIDFGGRLPNRYTRTVLAARGLHHGYRAATGRPMAGLHHLGLGAPIMLPLVALAADPTTELTFDATSPIKDALRDGVLYVTTPSYLKIRLRRSAAWLGADPTRRWDCPCPFCRAFVLRFPFDYAAGHAFHLAHPDHEPDAADLRPGGGLFEAYPLFSEPPGGERRDAVDHARVGHNHWALEQVLAGIRDAATAGELEAHVRRVVADYTPTTSAPFARAVEQGLAFATMSAP</sequence>
<protein>
    <submittedName>
        <fullName evidence="1">Uncharacterized protein</fullName>
    </submittedName>
</protein>
<reference evidence="1" key="1">
    <citation type="submission" date="2020-09" db="EMBL/GenBank/DDBJ databases">
        <title>Nocardioides sp. strain MJB4 16S ribosomal RNA gene Genome sequencing and assembly.</title>
        <authorList>
            <person name="Kim I."/>
        </authorList>
    </citation>
    <scope>NUCLEOTIDE SEQUENCE</scope>
    <source>
        <strain evidence="1">MJB4</strain>
    </source>
</reference>
<dbReference type="RefSeq" id="WP_192139618.1">
    <property type="nucleotide sequence ID" value="NZ_JACYXZ010000001.1"/>
</dbReference>
<comment type="caution">
    <text evidence="1">The sequence shown here is derived from an EMBL/GenBank/DDBJ whole genome shotgun (WGS) entry which is preliminary data.</text>
</comment>
<dbReference type="Proteomes" id="UP000616839">
    <property type="component" value="Unassembled WGS sequence"/>
</dbReference>
<dbReference type="EMBL" id="JACYXZ010000001">
    <property type="protein sequence ID" value="MBD8868178.1"/>
    <property type="molecule type" value="Genomic_DNA"/>
</dbReference>
<organism evidence="1 2">
    <name type="scientific">Nocardioides donggukensis</name>
    <dbReference type="NCBI Taxonomy" id="2774019"/>
    <lineage>
        <taxon>Bacteria</taxon>
        <taxon>Bacillati</taxon>
        <taxon>Actinomycetota</taxon>
        <taxon>Actinomycetes</taxon>
        <taxon>Propionibacteriales</taxon>
        <taxon>Nocardioidaceae</taxon>
        <taxon>Nocardioides</taxon>
    </lineage>
</organism>
<accession>A0A927K3P1</accession>
<evidence type="ECO:0000313" key="2">
    <source>
        <dbReference type="Proteomes" id="UP000616839"/>
    </source>
</evidence>
<keyword evidence="2" id="KW-1185">Reference proteome</keyword>